<comment type="cofactor">
    <cofactor evidence="1">
        <name>pantetheine 4'-phosphate</name>
        <dbReference type="ChEBI" id="CHEBI:47942"/>
    </cofactor>
</comment>
<dbReference type="FunFam" id="1.10.1200.10:FF:000016">
    <property type="entry name" value="Non-ribosomal peptide synthase"/>
    <property type="match status" value="1"/>
</dbReference>
<dbReference type="SMART" id="SM00823">
    <property type="entry name" value="PKS_PP"/>
    <property type="match status" value="1"/>
</dbReference>
<dbReference type="GO" id="GO:0072330">
    <property type="term" value="P:monocarboxylic acid biosynthetic process"/>
    <property type="evidence" value="ECO:0007669"/>
    <property type="project" value="UniProtKB-ARBA"/>
</dbReference>
<dbReference type="GO" id="GO:0031177">
    <property type="term" value="F:phosphopantetheine binding"/>
    <property type="evidence" value="ECO:0007669"/>
    <property type="project" value="InterPro"/>
</dbReference>
<dbReference type="InterPro" id="IPR023213">
    <property type="entry name" value="CAT-like_dom_sf"/>
</dbReference>
<dbReference type="InterPro" id="IPR036736">
    <property type="entry name" value="ACP-like_sf"/>
</dbReference>
<feature type="domain" description="Carrier" evidence="4">
    <location>
        <begin position="524"/>
        <end position="599"/>
    </location>
</feature>
<dbReference type="SUPFAM" id="SSF47336">
    <property type="entry name" value="ACP-like"/>
    <property type="match status" value="1"/>
</dbReference>
<dbReference type="GO" id="GO:0003824">
    <property type="term" value="F:catalytic activity"/>
    <property type="evidence" value="ECO:0007669"/>
    <property type="project" value="InterPro"/>
</dbReference>
<dbReference type="CDD" id="cd05930">
    <property type="entry name" value="A_NRPS"/>
    <property type="match status" value="1"/>
</dbReference>
<dbReference type="Proteomes" id="UP001164390">
    <property type="component" value="Chromosome"/>
</dbReference>
<dbReference type="Pfam" id="PF13193">
    <property type="entry name" value="AMP-binding_C"/>
    <property type="match status" value="1"/>
</dbReference>
<dbReference type="Gene3D" id="3.40.50.12780">
    <property type="entry name" value="N-terminal domain of ligase-like"/>
    <property type="match status" value="1"/>
</dbReference>
<dbReference type="InterPro" id="IPR020459">
    <property type="entry name" value="AMP-binding"/>
</dbReference>
<dbReference type="InterPro" id="IPR001242">
    <property type="entry name" value="Condensation_dom"/>
</dbReference>
<evidence type="ECO:0000256" key="3">
    <source>
        <dbReference type="ARBA" id="ARBA00022553"/>
    </source>
</evidence>
<dbReference type="InterPro" id="IPR000873">
    <property type="entry name" value="AMP-dep_synth/lig_dom"/>
</dbReference>
<dbReference type="InterPro" id="IPR042099">
    <property type="entry name" value="ANL_N_sf"/>
</dbReference>
<dbReference type="PROSITE" id="PS00455">
    <property type="entry name" value="AMP_BINDING"/>
    <property type="match status" value="1"/>
</dbReference>
<keyword evidence="3" id="KW-0597">Phosphoprotein</keyword>
<dbReference type="PANTHER" id="PTHR45527:SF1">
    <property type="entry name" value="FATTY ACID SYNTHASE"/>
    <property type="match status" value="1"/>
</dbReference>
<dbReference type="Pfam" id="PF00668">
    <property type="entry name" value="Condensation"/>
    <property type="match status" value="1"/>
</dbReference>
<dbReference type="PANTHER" id="PTHR45527">
    <property type="entry name" value="NONRIBOSOMAL PEPTIDE SYNTHETASE"/>
    <property type="match status" value="1"/>
</dbReference>
<evidence type="ECO:0000313" key="6">
    <source>
        <dbReference type="Proteomes" id="UP001164390"/>
    </source>
</evidence>
<sequence>MTTTSTDMFAVEQDQRVAVDLPTRFARYAAEHAENTAVCWTGKPWTFRMLATRAERYAALLDERVPTGGWVAICAERSPEVLALVLGAFTSGRAIVPCEPEHPTPRLRRTIADASPSLLVTDHTAARELTIGYQGDKALLDELAADAALYDGADGMAPTLGDIAYVIYTSGSTGEPKGVMVQQAQMAQLAEVVASEEPSVGAGNTVLAVASLAFDMMIIDIFTALANGATVVLPPGGSRQREPSVLLEAIEEHEVDTIYATPSLLQMIALAGLGTDGRRPVRAITGGEAMSHGLAATLVDRCSALYQGYGPTETTVLCSYHPVTDPSYRPLGLPSTGTTYYPVGEYLDVLPLNTVAELAIGGSMVAAGYHGRARLTAERFRPDPYAEEPGARCYLSGDLVRVDNDGGAIFAGRADTQVKIRGFRVELGEVEAAVQRQPGIRQCVAAAEPDSGGNTELVAYVVGDLAGLRNRLATELPASMVPTRFEALETIPLTNNGKPDRTAVADAARAETGSSVPAAEADADSRTELQRRIAQLWSEVLGAAEVELDQGFFDLGGHSLLAMEIVARIRSDFGVDLPVWELFSVPTVRAWAQALDDALHTSDPDDSTVRSAPATFAQAALCIAEQVVAGVTSPGNVVSVDIEGNLDVGELLAALDSVATRHELLRTRFDLRGVDSMQIVDPHVDLDFDESVCGDESVADEVREWAARPFDLSTGPLFRTLLVEHGAVRTLNLCFHDAIADAVSARLVVAGLAATYGTAGAESGTGSDPTLAPDAVLGFGDLARAQRDRGTGTAATELISTWRGRLPKQVDRPATDHSTVTESRLLTAGQHAALRREAERTGLDLAGLVLGRLRSKYRQYARRAAGRRALRRHRHARRSARLHPARSVHRLLGAGRAARRYRLGREARRTRRTARLALTGW</sequence>
<name>A0AA46YJL9_9ACTN</name>
<dbReference type="InterPro" id="IPR009081">
    <property type="entry name" value="PP-bd_ACP"/>
</dbReference>
<dbReference type="PROSITE" id="PS00012">
    <property type="entry name" value="PHOSPHOPANTETHEINE"/>
    <property type="match status" value="1"/>
</dbReference>
<dbReference type="InterPro" id="IPR020845">
    <property type="entry name" value="AMP-binding_CS"/>
</dbReference>
<evidence type="ECO:0000256" key="2">
    <source>
        <dbReference type="ARBA" id="ARBA00022450"/>
    </source>
</evidence>
<accession>A0AA46YJL9</accession>
<dbReference type="Gene3D" id="3.30.300.30">
    <property type="match status" value="1"/>
</dbReference>
<evidence type="ECO:0000313" key="5">
    <source>
        <dbReference type="EMBL" id="UYM03641.1"/>
    </source>
</evidence>
<dbReference type="GO" id="GO:0008610">
    <property type="term" value="P:lipid biosynthetic process"/>
    <property type="evidence" value="ECO:0007669"/>
    <property type="project" value="UniProtKB-ARBA"/>
</dbReference>
<proteinExistence type="predicted"/>
<dbReference type="InterPro" id="IPR045851">
    <property type="entry name" value="AMP-bd_C_sf"/>
</dbReference>
<dbReference type="NCBIfam" id="TIGR01733">
    <property type="entry name" value="AA-adenyl-dom"/>
    <property type="match status" value="1"/>
</dbReference>
<keyword evidence="2" id="KW-0596">Phosphopantetheine</keyword>
<dbReference type="PRINTS" id="PR00154">
    <property type="entry name" value="AMPBINDING"/>
</dbReference>
<dbReference type="GO" id="GO:0044550">
    <property type="term" value="P:secondary metabolite biosynthetic process"/>
    <property type="evidence" value="ECO:0007669"/>
    <property type="project" value="TreeGrafter"/>
</dbReference>
<keyword evidence="6" id="KW-1185">Reference proteome</keyword>
<protein>
    <submittedName>
        <fullName evidence="5">Amino acid adenylation domain-containing protein</fullName>
    </submittedName>
</protein>
<dbReference type="RefSeq" id="WP_271632263.1">
    <property type="nucleotide sequence ID" value="NZ_CP094970.1"/>
</dbReference>
<dbReference type="InterPro" id="IPR020806">
    <property type="entry name" value="PKS_PP-bd"/>
</dbReference>
<evidence type="ECO:0000259" key="4">
    <source>
        <dbReference type="PROSITE" id="PS50075"/>
    </source>
</evidence>
<dbReference type="Gene3D" id="3.30.559.10">
    <property type="entry name" value="Chloramphenicol acetyltransferase-like domain"/>
    <property type="match status" value="1"/>
</dbReference>
<gene>
    <name evidence="5" type="ORF">L0C25_13890</name>
</gene>
<dbReference type="PROSITE" id="PS50075">
    <property type="entry name" value="CARRIER"/>
    <property type="match status" value="1"/>
</dbReference>
<dbReference type="InterPro" id="IPR025110">
    <property type="entry name" value="AMP-bd_C"/>
</dbReference>
<dbReference type="EMBL" id="CP094970">
    <property type="protein sequence ID" value="UYM03641.1"/>
    <property type="molecule type" value="Genomic_DNA"/>
</dbReference>
<evidence type="ECO:0000256" key="1">
    <source>
        <dbReference type="ARBA" id="ARBA00001957"/>
    </source>
</evidence>
<dbReference type="Gene3D" id="3.30.559.30">
    <property type="entry name" value="Nonribosomal peptide synthetase, condensation domain"/>
    <property type="match status" value="1"/>
</dbReference>
<dbReference type="GO" id="GO:0005737">
    <property type="term" value="C:cytoplasm"/>
    <property type="evidence" value="ECO:0007669"/>
    <property type="project" value="TreeGrafter"/>
</dbReference>
<organism evidence="5 6">
    <name type="scientific">Solicola gregarius</name>
    <dbReference type="NCBI Taxonomy" id="2908642"/>
    <lineage>
        <taxon>Bacteria</taxon>
        <taxon>Bacillati</taxon>
        <taxon>Actinomycetota</taxon>
        <taxon>Actinomycetes</taxon>
        <taxon>Propionibacteriales</taxon>
        <taxon>Nocardioidaceae</taxon>
        <taxon>Solicola</taxon>
    </lineage>
</organism>
<dbReference type="GO" id="GO:0043041">
    <property type="term" value="P:amino acid activation for nonribosomal peptide biosynthetic process"/>
    <property type="evidence" value="ECO:0007669"/>
    <property type="project" value="TreeGrafter"/>
</dbReference>
<dbReference type="Pfam" id="PF00501">
    <property type="entry name" value="AMP-binding"/>
    <property type="match status" value="1"/>
</dbReference>
<dbReference type="SUPFAM" id="SSF56801">
    <property type="entry name" value="Acetyl-CoA synthetase-like"/>
    <property type="match status" value="1"/>
</dbReference>
<dbReference type="SUPFAM" id="SSF52777">
    <property type="entry name" value="CoA-dependent acyltransferases"/>
    <property type="match status" value="1"/>
</dbReference>
<dbReference type="InterPro" id="IPR006162">
    <property type="entry name" value="Ppantetheine_attach_site"/>
</dbReference>
<reference evidence="5" key="1">
    <citation type="submission" date="2022-01" db="EMBL/GenBank/DDBJ databases">
        <title>Nocardioidaceae gen. sp. A5X3R13.</title>
        <authorList>
            <person name="Lopez Marin M.A."/>
            <person name="Uhlik O."/>
        </authorList>
    </citation>
    <scope>NUCLEOTIDE SEQUENCE</scope>
    <source>
        <strain evidence="5">A5X3R13</strain>
    </source>
</reference>
<dbReference type="KEGG" id="sgrg:L0C25_13890"/>
<dbReference type="AlphaFoldDB" id="A0AA46YJL9"/>
<dbReference type="InterPro" id="IPR010071">
    <property type="entry name" value="AA_adenyl_dom"/>
</dbReference>
<dbReference type="Gene3D" id="1.10.1200.10">
    <property type="entry name" value="ACP-like"/>
    <property type="match status" value="1"/>
</dbReference>
<dbReference type="Pfam" id="PF00550">
    <property type="entry name" value="PP-binding"/>
    <property type="match status" value="1"/>
</dbReference>